<dbReference type="PANTHER" id="PTHR11544">
    <property type="entry name" value="COLD SHOCK DOMAIN CONTAINING PROTEINS"/>
    <property type="match status" value="1"/>
</dbReference>
<evidence type="ECO:0000313" key="3">
    <source>
        <dbReference type="Proteomes" id="UP000050795"/>
    </source>
</evidence>
<name>A0AA85JWE0_TRIRE</name>
<dbReference type="FunFam" id="2.40.50.140:FF:000274">
    <property type="entry name" value="Mitochondrial RNA binding protein"/>
    <property type="match status" value="1"/>
</dbReference>
<dbReference type="PROSITE" id="PS51857">
    <property type="entry name" value="CSD_2"/>
    <property type="match status" value="1"/>
</dbReference>
<dbReference type="Pfam" id="PF00313">
    <property type="entry name" value="CSD"/>
    <property type="match status" value="1"/>
</dbReference>
<dbReference type="CDD" id="cd04458">
    <property type="entry name" value="CSP_CDS"/>
    <property type="match status" value="1"/>
</dbReference>
<feature type="region of interest" description="Disordered" evidence="1">
    <location>
        <begin position="376"/>
        <end position="434"/>
    </location>
</feature>
<dbReference type="AlphaFoldDB" id="A0AA85JWE0"/>
<dbReference type="InterPro" id="IPR002059">
    <property type="entry name" value="CSP_DNA-bd"/>
</dbReference>
<proteinExistence type="predicted"/>
<feature type="domain" description="CSD" evidence="2">
    <location>
        <begin position="17"/>
        <end position="86"/>
    </location>
</feature>
<protein>
    <recommendedName>
        <fullName evidence="2">CSD domain-containing protein</fullName>
    </recommendedName>
</protein>
<reference evidence="4" key="2">
    <citation type="submission" date="2023-11" db="UniProtKB">
        <authorList>
            <consortium name="WormBaseParasite"/>
        </authorList>
    </citation>
    <scope>IDENTIFICATION</scope>
</reference>
<feature type="region of interest" description="Disordered" evidence="1">
    <location>
        <begin position="84"/>
        <end position="105"/>
    </location>
</feature>
<dbReference type="Proteomes" id="UP000050795">
    <property type="component" value="Unassembled WGS sequence"/>
</dbReference>
<sequence length="449" mass="51628">MIRRETIRSDKKIIATNIKGLVKWFNVKCGYGFINRSDTKQDIFVHQSAILKNNPNKWQRSVGDGEEVEFDIVQGDKGFEAVNVTGPHGDVVQGSKYASDRRPYRSRSFGRQRNYQILSDHNPTLSFVRTYPKTLFTRSSSSGSHVASHVDDHTSEKDVFNVQKRRLPRNQFLFSQSHLVPLLPLHQNVFLSRRPANFRQPLPYRGRYLRPSVLFNGYHRSAYLLKRKFSNINESNTSNFHQFNVARTNSNLSNTIGTNPRYPFVPQGINRRFETPVLSLPYTNLRGYRNFRGRVLFNSGRGRYIINRNIFPRYKESKKLSMQTRIEKSTQDKIIPSNNKVKETVCKDKPEGSAVLLEKEKEKQSAKKEMIYEHQSVKAVEQAGPKVEPSGDTPELGKETDEETDQSLDKSSDKSEVLETIKENEKSVDSPELMDKLLSELPKLQLANA</sequence>
<dbReference type="InterPro" id="IPR019844">
    <property type="entry name" value="CSD_CS"/>
</dbReference>
<feature type="compositionally biased region" description="Basic and acidic residues" evidence="1">
    <location>
        <begin position="407"/>
        <end position="434"/>
    </location>
</feature>
<dbReference type="Gene3D" id="2.40.50.140">
    <property type="entry name" value="Nucleic acid-binding proteins"/>
    <property type="match status" value="1"/>
</dbReference>
<dbReference type="InterPro" id="IPR012340">
    <property type="entry name" value="NA-bd_OB-fold"/>
</dbReference>
<evidence type="ECO:0000259" key="2">
    <source>
        <dbReference type="PROSITE" id="PS51857"/>
    </source>
</evidence>
<accession>A0AA85JWE0</accession>
<evidence type="ECO:0000256" key="1">
    <source>
        <dbReference type="SAM" id="MobiDB-lite"/>
    </source>
</evidence>
<dbReference type="SUPFAM" id="SSF50249">
    <property type="entry name" value="Nucleic acid-binding proteins"/>
    <property type="match status" value="1"/>
</dbReference>
<dbReference type="InterPro" id="IPR050181">
    <property type="entry name" value="Cold_shock_domain"/>
</dbReference>
<dbReference type="PRINTS" id="PR00050">
    <property type="entry name" value="COLDSHOCK"/>
</dbReference>
<dbReference type="WBParaSite" id="TREG1_57300.1">
    <property type="protein sequence ID" value="TREG1_57300.1"/>
    <property type="gene ID" value="TREG1_57300"/>
</dbReference>
<dbReference type="InterPro" id="IPR011129">
    <property type="entry name" value="CSD"/>
</dbReference>
<organism evidence="3 4">
    <name type="scientific">Trichobilharzia regenti</name>
    <name type="common">Nasal bird schistosome</name>
    <dbReference type="NCBI Taxonomy" id="157069"/>
    <lineage>
        <taxon>Eukaryota</taxon>
        <taxon>Metazoa</taxon>
        <taxon>Spiralia</taxon>
        <taxon>Lophotrochozoa</taxon>
        <taxon>Platyhelminthes</taxon>
        <taxon>Trematoda</taxon>
        <taxon>Digenea</taxon>
        <taxon>Strigeidida</taxon>
        <taxon>Schistosomatoidea</taxon>
        <taxon>Schistosomatidae</taxon>
        <taxon>Trichobilharzia</taxon>
    </lineage>
</organism>
<dbReference type="PROSITE" id="PS00352">
    <property type="entry name" value="CSD_1"/>
    <property type="match status" value="1"/>
</dbReference>
<evidence type="ECO:0000313" key="4">
    <source>
        <dbReference type="WBParaSite" id="TREG1_57300.1"/>
    </source>
</evidence>
<dbReference type="GO" id="GO:0003676">
    <property type="term" value="F:nucleic acid binding"/>
    <property type="evidence" value="ECO:0007669"/>
    <property type="project" value="InterPro"/>
</dbReference>
<keyword evidence="3" id="KW-1185">Reference proteome</keyword>
<dbReference type="SMART" id="SM00357">
    <property type="entry name" value="CSP"/>
    <property type="match status" value="1"/>
</dbReference>
<reference evidence="3" key="1">
    <citation type="submission" date="2022-06" db="EMBL/GenBank/DDBJ databases">
        <authorList>
            <person name="Berger JAMES D."/>
            <person name="Berger JAMES D."/>
        </authorList>
    </citation>
    <scope>NUCLEOTIDE SEQUENCE [LARGE SCALE GENOMIC DNA]</scope>
</reference>